<name>A0AAV9J514_9PEZI</name>
<feature type="compositionally biased region" description="Polar residues" evidence="3">
    <location>
        <begin position="22"/>
        <end position="31"/>
    </location>
</feature>
<dbReference type="SMART" id="SM00667">
    <property type="entry name" value="LisH"/>
    <property type="match status" value="1"/>
</dbReference>
<feature type="compositionally biased region" description="Low complexity" evidence="3">
    <location>
        <begin position="504"/>
        <end position="516"/>
    </location>
</feature>
<feature type="compositionally biased region" description="Low complexity" evidence="3">
    <location>
        <begin position="204"/>
        <end position="247"/>
    </location>
</feature>
<dbReference type="PROSITE" id="PS50896">
    <property type="entry name" value="LISH"/>
    <property type="match status" value="1"/>
</dbReference>
<dbReference type="Proteomes" id="UP001324427">
    <property type="component" value="Unassembled WGS sequence"/>
</dbReference>
<gene>
    <name evidence="4" type="ORF">LTR36_010396</name>
</gene>
<proteinExistence type="predicted"/>
<feature type="compositionally biased region" description="Pro residues" evidence="3">
    <location>
        <begin position="665"/>
        <end position="675"/>
    </location>
</feature>
<feature type="compositionally biased region" description="Low complexity" evidence="3">
    <location>
        <begin position="652"/>
        <end position="664"/>
    </location>
</feature>
<evidence type="ECO:0008006" key="6">
    <source>
        <dbReference type="Google" id="ProtNLM"/>
    </source>
</evidence>
<feature type="region of interest" description="Disordered" evidence="3">
    <location>
        <begin position="555"/>
        <end position="754"/>
    </location>
</feature>
<keyword evidence="2" id="KW-0539">Nucleus</keyword>
<comment type="caution">
    <text evidence="4">The sequence shown here is derived from an EMBL/GenBank/DDBJ whole genome shotgun (WGS) entry which is preliminary data.</text>
</comment>
<dbReference type="PANTHER" id="PTHR12610">
    <property type="entry name" value="SINGLE STRANDED DNA BINDING PROTEIN"/>
    <property type="match status" value="1"/>
</dbReference>
<keyword evidence="5" id="KW-1185">Reference proteome</keyword>
<evidence type="ECO:0000256" key="1">
    <source>
        <dbReference type="ARBA" id="ARBA00004123"/>
    </source>
</evidence>
<dbReference type="PANTHER" id="PTHR12610:SF12">
    <property type="entry name" value="SEQUENCE-SPECIFIC SINGLE-STRANDED DNA-BINDING PROTEIN, ISOFORM D"/>
    <property type="match status" value="1"/>
</dbReference>
<feature type="compositionally biased region" description="Polar residues" evidence="3">
    <location>
        <begin position="594"/>
        <end position="603"/>
    </location>
</feature>
<feature type="compositionally biased region" description="Low complexity" evidence="3">
    <location>
        <begin position="715"/>
        <end position="724"/>
    </location>
</feature>
<evidence type="ECO:0000313" key="4">
    <source>
        <dbReference type="EMBL" id="KAK4539743.1"/>
    </source>
</evidence>
<evidence type="ECO:0000256" key="3">
    <source>
        <dbReference type="SAM" id="MobiDB-lite"/>
    </source>
</evidence>
<comment type="subcellular location">
    <subcellularLocation>
        <location evidence="1">Nucleus</location>
    </subcellularLocation>
</comment>
<reference evidence="4 5" key="1">
    <citation type="submission" date="2021-11" db="EMBL/GenBank/DDBJ databases">
        <title>Black yeast isolated from Biological Soil Crust.</title>
        <authorList>
            <person name="Kurbessoian T."/>
        </authorList>
    </citation>
    <scope>NUCLEOTIDE SEQUENCE [LARGE SCALE GENOMIC DNA]</scope>
    <source>
        <strain evidence="4 5">CCFEE 5522</strain>
    </source>
</reference>
<feature type="region of interest" description="Disordered" evidence="3">
    <location>
        <begin position="1"/>
        <end position="32"/>
    </location>
</feature>
<feature type="region of interest" description="Disordered" evidence="3">
    <location>
        <begin position="199"/>
        <end position="290"/>
    </location>
</feature>
<feature type="compositionally biased region" description="Low complexity" evidence="3">
    <location>
        <begin position="613"/>
        <end position="623"/>
    </location>
</feature>
<feature type="region of interest" description="Disordered" evidence="3">
    <location>
        <begin position="72"/>
        <end position="107"/>
    </location>
</feature>
<feature type="compositionally biased region" description="Low complexity" evidence="3">
    <location>
        <begin position="734"/>
        <end position="754"/>
    </location>
</feature>
<protein>
    <recommendedName>
        <fullName evidence="6">LisH domain-containing protein</fullName>
    </recommendedName>
</protein>
<evidence type="ECO:0000313" key="5">
    <source>
        <dbReference type="Proteomes" id="UP001324427"/>
    </source>
</evidence>
<dbReference type="InterPro" id="IPR006594">
    <property type="entry name" value="LisH"/>
</dbReference>
<dbReference type="AlphaFoldDB" id="A0AAV9J514"/>
<dbReference type="Pfam" id="PF08513">
    <property type="entry name" value="LisH"/>
    <property type="match status" value="1"/>
</dbReference>
<evidence type="ECO:0000256" key="2">
    <source>
        <dbReference type="ARBA" id="ARBA00023242"/>
    </source>
</evidence>
<dbReference type="EMBL" id="JAVFHQ010000084">
    <property type="protein sequence ID" value="KAK4539743.1"/>
    <property type="molecule type" value="Genomic_DNA"/>
</dbReference>
<dbReference type="GO" id="GO:0045944">
    <property type="term" value="P:positive regulation of transcription by RNA polymerase II"/>
    <property type="evidence" value="ECO:0007669"/>
    <property type="project" value="TreeGrafter"/>
</dbReference>
<feature type="compositionally biased region" description="Low complexity" evidence="3">
    <location>
        <begin position="555"/>
        <end position="571"/>
    </location>
</feature>
<feature type="region of interest" description="Disordered" evidence="3">
    <location>
        <begin position="440"/>
        <end position="516"/>
    </location>
</feature>
<organism evidence="4 5">
    <name type="scientific">Oleoguttula mirabilis</name>
    <dbReference type="NCBI Taxonomy" id="1507867"/>
    <lineage>
        <taxon>Eukaryota</taxon>
        <taxon>Fungi</taxon>
        <taxon>Dikarya</taxon>
        <taxon>Ascomycota</taxon>
        <taxon>Pezizomycotina</taxon>
        <taxon>Dothideomycetes</taxon>
        <taxon>Dothideomycetidae</taxon>
        <taxon>Mycosphaerellales</taxon>
        <taxon>Teratosphaeriaceae</taxon>
        <taxon>Oleoguttula</taxon>
    </lineage>
</organism>
<sequence length="805" mass="85207">MSQPPQQPMSMAGMGGPVGAPQQMNAGTPNSGGAAIDSIKRLNTAIYDYLLRNGLYDSARTFVANMEVEIDADKKSPNPRGPGQQSNGVDAGMDVDSEIKNRPDDLPAPLHLGNGPFLQDWWCQFWEIFHGNRGKGKQSTLNYIGAQRQAQKARTSMVGGGNMDPASMQNMRGYNNMMQMNNGMAMPNDLKRAAMQNQRNLTPQQMQQMKTMQAQNQQMMQGQQMERQGSQMDMSGPRSGSPGSGEDPSPHNPNKRPRLEGQMNPNRQGPPGQMQGNQVGAPLANLPPTDPALYAQTQELLRAKGIDPNQMAPAQLHNLAMQPANYQAKAVEAYSSSIQQTMKAAMNQASSNNMSKGMPPNAAMGPGGAQGSPMSQATMNGGNEEFYQATNGGRMGMPNAAAAAAGGAANNGNHALQDYQMQLMLLEQQNKKRLLMARQEQDSMTHPAGVPGPNGQFAPGMSPQGSRAGDPSPNPNDMQRGTPKIGKAGMSPNGDMAGRGSPQPGMMGPNMNMNTNMPPELRQQMMQNGQMMRPPSSHPMVQQMTGEQVRMFAAQQQAGLQQMQNGAWQPGQGPPPGQMMPGQLPGGPGQPQPSNMTPRQGNQPMPPPPPPNASGTQPSSPAQPAAPPTPSQSSKPKPGSKKAEQAKKAAAKKAGANATPAPESEAPPTPTPATPITPMHVNSFGHAQNKQLPNGQQLPGQQPMQNGGLPGGPQAGQASMQQPHQQPPPPPSQDPNQQPFGNLNNDDFPMNMNMDFANLDGGDVLDNFDFDSFLNTGDGDGMSGFDANFAFGGGELEAGGELGGP</sequence>
<accession>A0AAV9J514</accession>
<dbReference type="GO" id="GO:0005634">
    <property type="term" value="C:nucleus"/>
    <property type="evidence" value="ECO:0007669"/>
    <property type="project" value="UniProtKB-SubCell"/>
</dbReference>
<feature type="compositionally biased region" description="Low complexity" evidence="3">
    <location>
        <begin position="691"/>
        <end position="707"/>
    </location>
</feature>